<evidence type="ECO:0000256" key="1">
    <source>
        <dbReference type="ARBA" id="ARBA00004123"/>
    </source>
</evidence>
<keyword evidence="3" id="KW-0238">DNA-binding</keyword>
<evidence type="ECO:0000256" key="4">
    <source>
        <dbReference type="ARBA" id="ARBA00023163"/>
    </source>
</evidence>
<dbReference type="Pfam" id="PF01486">
    <property type="entry name" value="K-box"/>
    <property type="match status" value="1"/>
</dbReference>
<dbReference type="GO" id="GO:0045944">
    <property type="term" value="P:positive regulation of transcription by RNA polymerase II"/>
    <property type="evidence" value="ECO:0007669"/>
    <property type="project" value="InterPro"/>
</dbReference>
<dbReference type="GO" id="GO:0003700">
    <property type="term" value="F:DNA-binding transcription factor activity"/>
    <property type="evidence" value="ECO:0007669"/>
    <property type="project" value="InterPro"/>
</dbReference>
<name>A0A8D7F467_MUSAM</name>
<sequence length="220" mass="24750">MVRGKTEMKRIENATSRQVTFSKRRNGLLKKAFELSVLCDAEVGLIVFSPRGKLYEFSSSSMKNTIGRYMEHSIEDTSTTTLDQDTEQRKREAAVLAKKIEALEASKQKLLGEELESCSSSELHELEGKIEQSLRSIRARKYHLLKEQIAKLKVKESSLVKENALLHEKCKLLPQIPSAGSKEFPPRSTLGQQTEVETELRIGCPGKGTHGMSSHLYTNQ</sequence>
<dbReference type="SMART" id="SM00432">
    <property type="entry name" value="MADS"/>
    <property type="match status" value="1"/>
</dbReference>
<evidence type="ECO:0000256" key="2">
    <source>
        <dbReference type="ARBA" id="ARBA00023015"/>
    </source>
</evidence>
<gene>
    <name evidence="9" type="ORF">GSMUA_274710.1</name>
</gene>
<keyword evidence="2" id="KW-0805">Transcription regulation</keyword>
<dbReference type="CDD" id="cd00265">
    <property type="entry name" value="MADS_MEF2_like"/>
    <property type="match status" value="1"/>
</dbReference>
<dbReference type="PROSITE" id="PS00350">
    <property type="entry name" value="MADS_BOX_1"/>
    <property type="match status" value="1"/>
</dbReference>
<dbReference type="PRINTS" id="PR00404">
    <property type="entry name" value="MADSDOMAIN"/>
</dbReference>
<dbReference type="GO" id="GO:0000977">
    <property type="term" value="F:RNA polymerase II transcription regulatory region sequence-specific DNA binding"/>
    <property type="evidence" value="ECO:0007669"/>
    <property type="project" value="InterPro"/>
</dbReference>
<dbReference type="GO" id="GO:0005634">
    <property type="term" value="C:nucleus"/>
    <property type="evidence" value="ECO:0007669"/>
    <property type="project" value="UniProtKB-SubCell"/>
</dbReference>
<dbReference type="AlphaFoldDB" id="A0A8D7F467"/>
<protein>
    <submittedName>
        <fullName evidence="9">(wild Malaysian banana) hypothetical protein</fullName>
    </submittedName>
</protein>
<dbReference type="Gene3D" id="3.40.1810.10">
    <property type="entry name" value="Transcription factor, MADS-box"/>
    <property type="match status" value="1"/>
</dbReference>
<dbReference type="InterPro" id="IPR033896">
    <property type="entry name" value="MEF2-like_N"/>
</dbReference>
<dbReference type="InterPro" id="IPR002100">
    <property type="entry name" value="TF_MADSbox"/>
</dbReference>
<dbReference type="PROSITE" id="PS50066">
    <property type="entry name" value="MADS_BOX_2"/>
    <property type="match status" value="1"/>
</dbReference>
<reference evidence="9" key="1">
    <citation type="submission" date="2021-03" db="EMBL/GenBank/DDBJ databases">
        <authorList>
            <consortium name="Genoscope - CEA"/>
            <person name="William W."/>
        </authorList>
    </citation>
    <scope>NUCLEOTIDE SEQUENCE</scope>
    <source>
        <strain evidence="9">Doubled-haploid Pahang</strain>
    </source>
</reference>
<dbReference type="GO" id="GO:0046983">
    <property type="term" value="F:protein dimerization activity"/>
    <property type="evidence" value="ECO:0007669"/>
    <property type="project" value="InterPro"/>
</dbReference>
<evidence type="ECO:0000256" key="5">
    <source>
        <dbReference type="ARBA" id="ARBA00023242"/>
    </source>
</evidence>
<organism evidence="9">
    <name type="scientific">Musa acuminata subsp. malaccensis</name>
    <name type="common">Wild banana</name>
    <name type="synonym">Musa malaccensis</name>
    <dbReference type="NCBI Taxonomy" id="214687"/>
    <lineage>
        <taxon>Eukaryota</taxon>
        <taxon>Viridiplantae</taxon>
        <taxon>Streptophyta</taxon>
        <taxon>Embryophyta</taxon>
        <taxon>Tracheophyta</taxon>
        <taxon>Spermatophyta</taxon>
        <taxon>Magnoliopsida</taxon>
        <taxon>Liliopsida</taxon>
        <taxon>Zingiberales</taxon>
        <taxon>Musaceae</taxon>
        <taxon>Musa</taxon>
    </lineage>
</organism>
<dbReference type="EMBL" id="HG996470">
    <property type="protein sequence ID" value="CAG1839294.1"/>
    <property type="molecule type" value="Genomic_DNA"/>
</dbReference>
<keyword evidence="5" id="KW-0539">Nucleus</keyword>
<accession>A0A8D7F467</accession>
<dbReference type="InterPro" id="IPR036879">
    <property type="entry name" value="TF_MADSbox_sf"/>
</dbReference>
<feature type="region of interest" description="Disordered" evidence="6">
    <location>
        <begin position="177"/>
        <end position="196"/>
    </location>
</feature>
<dbReference type="SUPFAM" id="SSF55455">
    <property type="entry name" value="SRF-like"/>
    <property type="match status" value="1"/>
</dbReference>
<dbReference type="InterPro" id="IPR050142">
    <property type="entry name" value="MADS-box/MEF2_TF"/>
</dbReference>
<feature type="domain" description="MADS-box" evidence="7">
    <location>
        <begin position="1"/>
        <end position="61"/>
    </location>
</feature>
<dbReference type="Pfam" id="PF00319">
    <property type="entry name" value="SRF-TF"/>
    <property type="match status" value="1"/>
</dbReference>
<dbReference type="FunFam" id="3.40.1810.10:FF:000008">
    <property type="entry name" value="MADS-box transcription factor 1"/>
    <property type="match status" value="1"/>
</dbReference>
<evidence type="ECO:0000259" key="7">
    <source>
        <dbReference type="PROSITE" id="PS50066"/>
    </source>
</evidence>
<feature type="domain" description="K-box" evidence="8">
    <location>
        <begin position="86"/>
        <end position="176"/>
    </location>
</feature>
<comment type="subcellular location">
    <subcellularLocation>
        <location evidence="1">Nucleus</location>
    </subcellularLocation>
</comment>
<dbReference type="PROSITE" id="PS51297">
    <property type="entry name" value="K_BOX"/>
    <property type="match status" value="1"/>
</dbReference>
<dbReference type="PANTHER" id="PTHR48019">
    <property type="entry name" value="SERUM RESPONSE FACTOR HOMOLOG"/>
    <property type="match status" value="1"/>
</dbReference>
<evidence type="ECO:0000256" key="6">
    <source>
        <dbReference type="SAM" id="MobiDB-lite"/>
    </source>
</evidence>
<evidence type="ECO:0000256" key="3">
    <source>
        <dbReference type="ARBA" id="ARBA00023125"/>
    </source>
</evidence>
<proteinExistence type="predicted"/>
<evidence type="ECO:0000259" key="8">
    <source>
        <dbReference type="PROSITE" id="PS51297"/>
    </source>
</evidence>
<evidence type="ECO:0000313" key="9">
    <source>
        <dbReference type="EMBL" id="CAG1839294.1"/>
    </source>
</evidence>
<dbReference type="InterPro" id="IPR002487">
    <property type="entry name" value="TF_Kbox"/>
</dbReference>
<keyword evidence="4" id="KW-0804">Transcription</keyword>